<organism evidence="1 2">
    <name type="scientific">Meiothermus luteus</name>
    <dbReference type="NCBI Taxonomy" id="2026184"/>
    <lineage>
        <taxon>Bacteria</taxon>
        <taxon>Thermotogati</taxon>
        <taxon>Deinococcota</taxon>
        <taxon>Deinococci</taxon>
        <taxon>Thermales</taxon>
        <taxon>Thermaceae</taxon>
        <taxon>Meiothermus</taxon>
    </lineage>
</organism>
<protein>
    <submittedName>
        <fullName evidence="1">Uncharacterized protein</fullName>
    </submittedName>
</protein>
<evidence type="ECO:0000313" key="1">
    <source>
        <dbReference type="EMBL" id="RIH90158.1"/>
    </source>
</evidence>
<dbReference type="RefSeq" id="WP_245958784.1">
    <property type="nucleotide sequence ID" value="NZ_QWKZ01000001.1"/>
</dbReference>
<dbReference type="Proteomes" id="UP000265800">
    <property type="component" value="Unassembled WGS sequence"/>
</dbReference>
<reference evidence="1 2" key="1">
    <citation type="submission" date="2018-08" db="EMBL/GenBank/DDBJ databases">
        <title>Meiothermus luteus KCTC 52599 genome sequencing project.</title>
        <authorList>
            <person name="Da Costa M.S."/>
            <person name="Albuquerque L."/>
            <person name="Raposo P."/>
            <person name="Froufe H.J.C."/>
            <person name="Barroso C.S."/>
            <person name="Egas C."/>
        </authorList>
    </citation>
    <scope>NUCLEOTIDE SEQUENCE [LARGE SCALE GENOMIC DNA]</scope>
    <source>
        <strain evidence="1 2">KCTC 52599</strain>
    </source>
</reference>
<accession>A0A399F1R9</accession>
<dbReference type="AlphaFoldDB" id="A0A399F1R9"/>
<keyword evidence="2" id="KW-1185">Reference proteome</keyword>
<dbReference type="EMBL" id="QWKZ01000001">
    <property type="protein sequence ID" value="RIH90158.1"/>
    <property type="molecule type" value="Genomic_DNA"/>
</dbReference>
<gene>
    <name evidence="1" type="ORF">Mlute_00080</name>
</gene>
<proteinExistence type="predicted"/>
<evidence type="ECO:0000313" key="2">
    <source>
        <dbReference type="Proteomes" id="UP000265800"/>
    </source>
</evidence>
<comment type="caution">
    <text evidence="1">The sequence shown here is derived from an EMBL/GenBank/DDBJ whole genome shotgun (WGS) entry which is preliminary data.</text>
</comment>
<name>A0A399F1R9_9DEIN</name>
<sequence length="76" mass="8903">MNGMFEREVFQSYRGKGVWFVRQPNIHTFQAVHRDEEGVETVIGSYDTFDEAFWAADRAAEEAHAEFIEEEDDLPF</sequence>